<evidence type="ECO:0000313" key="5">
    <source>
        <dbReference type="EMBL" id="EAR61095.1"/>
    </source>
</evidence>
<evidence type="ECO:0000256" key="1">
    <source>
        <dbReference type="ARBA" id="ARBA00008490"/>
    </source>
</evidence>
<dbReference type="Pfam" id="PF09829">
    <property type="entry name" value="DUF2057"/>
    <property type="match status" value="1"/>
</dbReference>
<dbReference type="PANTHER" id="PTHR38108">
    <property type="entry name" value="UPF0319 PROTEIN YCCT"/>
    <property type="match status" value="1"/>
</dbReference>
<keyword evidence="2 3" id="KW-0732">Signal</keyword>
<dbReference type="EMBL" id="AAOW01000011">
    <property type="protein sequence ID" value="EAR61095.1"/>
    <property type="molecule type" value="Genomic_DNA"/>
</dbReference>
<dbReference type="HAMAP" id="MF_00789">
    <property type="entry name" value="UPF0319"/>
    <property type="match status" value="1"/>
</dbReference>
<dbReference type="OrthoDB" id="7058190at2"/>
<organism evidence="5 6">
    <name type="scientific">Neptuniibacter caesariensis</name>
    <dbReference type="NCBI Taxonomy" id="207954"/>
    <lineage>
        <taxon>Bacteria</taxon>
        <taxon>Pseudomonadati</taxon>
        <taxon>Pseudomonadota</taxon>
        <taxon>Gammaproteobacteria</taxon>
        <taxon>Oceanospirillales</taxon>
        <taxon>Oceanospirillaceae</taxon>
        <taxon>Neptuniibacter</taxon>
    </lineage>
</organism>
<feature type="signal peptide" evidence="3">
    <location>
        <begin position="1"/>
        <end position="24"/>
    </location>
</feature>
<evidence type="ECO:0000256" key="3">
    <source>
        <dbReference type="HAMAP-Rule" id="MF_00789"/>
    </source>
</evidence>
<dbReference type="Proteomes" id="UP000002171">
    <property type="component" value="Unassembled WGS sequence"/>
</dbReference>
<protein>
    <recommendedName>
        <fullName evidence="3">UPF0319 protein MED92_01759</fullName>
    </recommendedName>
</protein>
<comment type="caution">
    <text evidence="5">The sequence shown here is derived from an EMBL/GenBank/DDBJ whole genome shotgun (WGS) entry which is preliminary data.</text>
</comment>
<evidence type="ECO:0000256" key="4">
    <source>
        <dbReference type="SAM" id="MobiDB-lite"/>
    </source>
</evidence>
<comment type="similarity">
    <text evidence="1 3">Belongs to the UPF0319 family.</text>
</comment>
<dbReference type="InterPro" id="IPR018635">
    <property type="entry name" value="UPF0319"/>
</dbReference>
<proteinExistence type="inferred from homology"/>
<dbReference type="PANTHER" id="PTHR38108:SF1">
    <property type="entry name" value="UPF0319 PROTEIN YCCT"/>
    <property type="match status" value="1"/>
</dbReference>
<gene>
    <name evidence="5" type="ORF">MED92_01759</name>
</gene>
<dbReference type="AlphaFoldDB" id="A0A7U8C405"/>
<name>A0A7U8C405_NEPCE</name>
<feature type="chain" id="PRO_5031667063" description="UPF0319 protein MED92_01759" evidence="3">
    <location>
        <begin position="25"/>
        <end position="219"/>
    </location>
</feature>
<evidence type="ECO:0000313" key="6">
    <source>
        <dbReference type="Proteomes" id="UP000002171"/>
    </source>
</evidence>
<feature type="region of interest" description="Disordered" evidence="4">
    <location>
        <begin position="168"/>
        <end position="188"/>
    </location>
</feature>
<reference evidence="5 6" key="1">
    <citation type="submission" date="2006-02" db="EMBL/GenBank/DDBJ databases">
        <authorList>
            <person name="Pinhassi J."/>
            <person name="Pedros-Alio C."/>
            <person name="Ferriera S."/>
            <person name="Johnson J."/>
            <person name="Kravitz S."/>
            <person name="Halpern A."/>
            <person name="Remington K."/>
            <person name="Beeson K."/>
            <person name="Tran B."/>
            <person name="Rogers Y.-H."/>
            <person name="Friedman R."/>
            <person name="Venter J.C."/>
        </authorList>
    </citation>
    <scope>NUCLEOTIDE SEQUENCE [LARGE SCALE GENOMIC DNA]</scope>
    <source>
        <strain evidence="5 6">MED92</strain>
    </source>
</reference>
<dbReference type="RefSeq" id="WP_007022371.1">
    <property type="nucleotide sequence ID" value="NZ_CH724127.1"/>
</dbReference>
<sequence precursor="true">MKPNKNLKTVIFLAATAFFATNVAAENTLNVGEGVNLLAANGKELNPDSLFSSTKVLSLPNGVNQILVNYTAEVKKGSEYELEHSNAFVLLFDSKDKSLTLSAPEIKRMKDLEDFETSMNWSFLDSSGDKVAYKISKIKRAGFQLSRDFENELEEFNKSGEEAALPKKQISSNSMIKEKNSKSQNNNNTKNMAAEMLIYWYNQADEKTRKSFKELINNQ</sequence>
<keyword evidence="6" id="KW-1185">Reference proteome</keyword>
<evidence type="ECO:0000256" key="2">
    <source>
        <dbReference type="ARBA" id="ARBA00022729"/>
    </source>
</evidence>
<accession>A0A7U8C405</accession>